<reference evidence="3" key="1">
    <citation type="submission" date="2017-05" db="UniProtKB">
        <authorList>
            <consortium name="EnsemblMetazoa"/>
        </authorList>
    </citation>
    <scope>IDENTIFICATION</scope>
</reference>
<protein>
    <recommendedName>
        <fullName evidence="2">HTH CENPB-type domain-containing protein</fullName>
    </recommendedName>
</protein>
<dbReference type="Pfam" id="PF03221">
    <property type="entry name" value="HTH_Tnp_Tc5"/>
    <property type="match status" value="1"/>
</dbReference>
<dbReference type="InterPro" id="IPR006600">
    <property type="entry name" value="HTH_CenpB_DNA-bd_dom"/>
</dbReference>
<accession>A0A1X7SR78</accession>
<evidence type="ECO:0000313" key="3">
    <source>
        <dbReference type="EnsemblMetazoa" id="Aqu2.1.04631_001"/>
    </source>
</evidence>
<dbReference type="SMART" id="SM00674">
    <property type="entry name" value="CENPB"/>
    <property type="match status" value="1"/>
</dbReference>
<dbReference type="AlphaFoldDB" id="A0A1X7SR78"/>
<sequence>MIQMSGKNNLPRSTIYSWKNELRQKNKKVSLLKRGAHLQSGSGRKLSYPKEVEELVEWILVRRDCHLPVGRQMIKGRAASLIKGHNPSFKASNEWLDKFMLRNGLSMQMKTSVSEKLPAQLEKRIESFFIRVRALRAKH</sequence>
<dbReference type="GO" id="GO:0003677">
    <property type="term" value="F:DNA binding"/>
    <property type="evidence" value="ECO:0007669"/>
    <property type="project" value="UniProtKB-KW"/>
</dbReference>
<dbReference type="InParanoid" id="A0A1X7SR78"/>
<dbReference type="PROSITE" id="PS51253">
    <property type="entry name" value="HTH_CENPB"/>
    <property type="match status" value="1"/>
</dbReference>
<evidence type="ECO:0000259" key="2">
    <source>
        <dbReference type="PROSITE" id="PS51253"/>
    </source>
</evidence>
<organism evidence="3">
    <name type="scientific">Amphimedon queenslandica</name>
    <name type="common">Sponge</name>
    <dbReference type="NCBI Taxonomy" id="400682"/>
    <lineage>
        <taxon>Eukaryota</taxon>
        <taxon>Metazoa</taxon>
        <taxon>Porifera</taxon>
        <taxon>Demospongiae</taxon>
        <taxon>Heteroscleromorpha</taxon>
        <taxon>Haplosclerida</taxon>
        <taxon>Niphatidae</taxon>
        <taxon>Amphimedon</taxon>
    </lineage>
</organism>
<keyword evidence="1" id="KW-0238">DNA-binding</keyword>
<dbReference type="SUPFAM" id="SSF46689">
    <property type="entry name" value="Homeodomain-like"/>
    <property type="match status" value="1"/>
</dbReference>
<dbReference type="EnsemblMetazoa" id="Aqu2.1.04631_001">
    <property type="protein sequence ID" value="Aqu2.1.04631_001"/>
    <property type="gene ID" value="Aqu2.1.04631"/>
</dbReference>
<name>A0A1X7SR78_AMPQE</name>
<dbReference type="Gene3D" id="1.10.10.60">
    <property type="entry name" value="Homeodomain-like"/>
    <property type="match status" value="1"/>
</dbReference>
<proteinExistence type="predicted"/>
<dbReference type="OrthoDB" id="5422061at2759"/>
<dbReference type="STRING" id="400682.A0A1X7SR78"/>
<feature type="domain" description="HTH CENPB-type" evidence="2">
    <location>
        <begin position="39"/>
        <end position="109"/>
    </location>
</feature>
<dbReference type="InterPro" id="IPR009057">
    <property type="entry name" value="Homeodomain-like_sf"/>
</dbReference>
<evidence type="ECO:0000256" key="1">
    <source>
        <dbReference type="ARBA" id="ARBA00023125"/>
    </source>
</evidence>